<dbReference type="Gene3D" id="1.10.357.10">
    <property type="entry name" value="Tetracycline Repressor, domain 2"/>
    <property type="match status" value="1"/>
</dbReference>
<dbReference type="PROSITE" id="PS01081">
    <property type="entry name" value="HTH_TETR_1"/>
    <property type="match status" value="1"/>
</dbReference>
<evidence type="ECO:0000256" key="4">
    <source>
        <dbReference type="PROSITE-ProRule" id="PRU00335"/>
    </source>
</evidence>
<comment type="caution">
    <text evidence="6">The sequence shown here is derived from an EMBL/GenBank/DDBJ whole genome shotgun (WGS) entry which is preliminary data.</text>
</comment>
<evidence type="ECO:0000313" key="6">
    <source>
        <dbReference type="EMBL" id="GLR53536.1"/>
    </source>
</evidence>
<dbReference type="InterPro" id="IPR001647">
    <property type="entry name" value="HTH_TetR"/>
</dbReference>
<feature type="domain" description="HTH tetR-type" evidence="5">
    <location>
        <begin position="6"/>
        <end position="66"/>
    </location>
</feature>
<accession>A0ABQ5ZP67</accession>
<keyword evidence="1" id="KW-0805">Transcription regulation</keyword>
<dbReference type="InterPro" id="IPR009057">
    <property type="entry name" value="Homeodomain-like_sf"/>
</dbReference>
<dbReference type="Gene3D" id="1.10.10.60">
    <property type="entry name" value="Homeodomain-like"/>
    <property type="match status" value="1"/>
</dbReference>
<keyword evidence="3" id="KW-0804">Transcription</keyword>
<feature type="DNA-binding region" description="H-T-H motif" evidence="4">
    <location>
        <begin position="29"/>
        <end position="48"/>
    </location>
</feature>
<dbReference type="PANTHER" id="PTHR47506:SF1">
    <property type="entry name" value="HTH-TYPE TRANSCRIPTIONAL REGULATOR YJDC"/>
    <property type="match status" value="1"/>
</dbReference>
<dbReference type="Pfam" id="PF00440">
    <property type="entry name" value="TetR_N"/>
    <property type="match status" value="1"/>
</dbReference>
<dbReference type="InterPro" id="IPR023772">
    <property type="entry name" value="DNA-bd_HTH_TetR-type_CS"/>
</dbReference>
<dbReference type="SUPFAM" id="SSF48498">
    <property type="entry name" value="Tetracyclin repressor-like, C-terminal domain"/>
    <property type="match status" value="1"/>
</dbReference>
<keyword evidence="7" id="KW-1185">Reference proteome</keyword>
<evidence type="ECO:0000256" key="3">
    <source>
        <dbReference type="ARBA" id="ARBA00023163"/>
    </source>
</evidence>
<dbReference type="Proteomes" id="UP001156702">
    <property type="component" value="Unassembled WGS sequence"/>
</dbReference>
<sequence>MVRPRKLDIDQALDVATELFWSNGYDGTSLSDLTKAMGVTPPSFYFAFGSKEALFRRVYERYRKGHLAYVAEALEAPTAREVAEKMLYGGAQAQAGEDHPPGCMGVSCAGSGPAGSSPVRDDLVESRRLAWKALCDRFARAVSSGDLPAGTDVKALARFVHVVGLGMSIEAQSGASKDDLRRMVDVAMRAWPPSCAA</sequence>
<dbReference type="PANTHER" id="PTHR47506">
    <property type="entry name" value="TRANSCRIPTIONAL REGULATORY PROTEIN"/>
    <property type="match status" value="1"/>
</dbReference>
<organism evidence="6 7">
    <name type="scientific">Shinella yambaruensis</name>
    <dbReference type="NCBI Taxonomy" id="415996"/>
    <lineage>
        <taxon>Bacteria</taxon>
        <taxon>Pseudomonadati</taxon>
        <taxon>Pseudomonadota</taxon>
        <taxon>Alphaproteobacteria</taxon>
        <taxon>Hyphomicrobiales</taxon>
        <taxon>Rhizobiaceae</taxon>
        <taxon>Shinella</taxon>
    </lineage>
</organism>
<evidence type="ECO:0000256" key="2">
    <source>
        <dbReference type="ARBA" id="ARBA00023125"/>
    </source>
</evidence>
<keyword evidence="2 4" id="KW-0238">DNA-binding</keyword>
<name>A0ABQ5ZP67_9HYPH</name>
<dbReference type="EMBL" id="BSOP01000039">
    <property type="protein sequence ID" value="GLR53536.1"/>
    <property type="molecule type" value="Genomic_DNA"/>
</dbReference>
<proteinExistence type="predicted"/>
<evidence type="ECO:0000259" key="5">
    <source>
        <dbReference type="PROSITE" id="PS50977"/>
    </source>
</evidence>
<dbReference type="RefSeq" id="WP_398431992.1">
    <property type="nucleotide sequence ID" value="NZ_BSOP01000039.1"/>
</dbReference>
<dbReference type="SUPFAM" id="SSF46689">
    <property type="entry name" value="Homeodomain-like"/>
    <property type="match status" value="1"/>
</dbReference>
<dbReference type="PROSITE" id="PS50977">
    <property type="entry name" value="HTH_TETR_2"/>
    <property type="match status" value="1"/>
</dbReference>
<reference evidence="7" key="1">
    <citation type="journal article" date="2019" name="Int. J. Syst. Evol. Microbiol.">
        <title>The Global Catalogue of Microorganisms (GCM) 10K type strain sequencing project: providing services to taxonomists for standard genome sequencing and annotation.</title>
        <authorList>
            <consortium name="The Broad Institute Genomics Platform"/>
            <consortium name="The Broad Institute Genome Sequencing Center for Infectious Disease"/>
            <person name="Wu L."/>
            <person name="Ma J."/>
        </authorList>
    </citation>
    <scope>NUCLEOTIDE SEQUENCE [LARGE SCALE GENOMIC DNA]</scope>
    <source>
        <strain evidence="7">NBRC 102122</strain>
    </source>
</reference>
<gene>
    <name evidence="6" type="ORF">GCM10007923_47510</name>
</gene>
<evidence type="ECO:0000313" key="7">
    <source>
        <dbReference type="Proteomes" id="UP001156702"/>
    </source>
</evidence>
<evidence type="ECO:0000256" key="1">
    <source>
        <dbReference type="ARBA" id="ARBA00023015"/>
    </source>
</evidence>
<protein>
    <submittedName>
        <fullName evidence="6">TetR family transcriptional regulator</fullName>
    </submittedName>
</protein>
<dbReference type="InterPro" id="IPR036271">
    <property type="entry name" value="Tet_transcr_reg_TetR-rel_C_sf"/>
</dbReference>
<dbReference type="PRINTS" id="PR00455">
    <property type="entry name" value="HTHTETR"/>
</dbReference>